<dbReference type="PANTHER" id="PTHR41523">
    <property type="entry name" value="TWO-COMPONENT SYSTEM SENSOR PROTEIN"/>
    <property type="match status" value="1"/>
</dbReference>
<gene>
    <name evidence="12" type="ORF">SAMN04487996_1396</name>
</gene>
<protein>
    <recommendedName>
        <fullName evidence="2">histidine kinase</fullName>
        <ecNumber evidence="2">2.7.13.3</ecNumber>
    </recommendedName>
</protein>
<dbReference type="PANTHER" id="PTHR41523:SF8">
    <property type="entry name" value="ETHYLENE RESPONSE SENSOR PROTEIN"/>
    <property type="match status" value="1"/>
</dbReference>
<evidence type="ECO:0000313" key="13">
    <source>
        <dbReference type="Proteomes" id="UP000198748"/>
    </source>
</evidence>
<dbReference type="SMART" id="SM00387">
    <property type="entry name" value="HATPase_c"/>
    <property type="match status" value="1"/>
</dbReference>
<evidence type="ECO:0000256" key="9">
    <source>
        <dbReference type="SAM" id="Phobius"/>
    </source>
</evidence>
<feature type="signal peptide" evidence="10">
    <location>
        <begin position="1"/>
        <end position="20"/>
    </location>
</feature>
<keyword evidence="5" id="KW-0547">Nucleotide-binding</keyword>
<dbReference type="SUPFAM" id="SSF55874">
    <property type="entry name" value="ATPase domain of HSP90 chaperone/DNA topoisomerase II/histidine kinase"/>
    <property type="match status" value="1"/>
</dbReference>
<dbReference type="InterPro" id="IPR011990">
    <property type="entry name" value="TPR-like_helical_dom_sf"/>
</dbReference>
<keyword evidence="9" id="KW-1133">Transmembrane helix</keyword>
<dbReference type="OrthoDB" id="9767435at2"/>
<feature type="transmembrane region" description="Helical" evidence="9">
    <location>
        <begin position="491"/>
        <end position="512"/>
    </location>
</feature>
<dbReference type="Gene3D" id="3.30.565.10">
    <property type="entry name" value="Histidine kinase-like ATPase, C-terminal domain"/>
    <property type="match status" value="1"/>
</dbReference>
<dbReference type="STRING" id="659014.SAMN04487996_1396"/>
<dbReference type="InterPro" id="IPR019734">
    <property type="entry name" value="TPR_rpt"/>
</dbReference>
<evidence type="ECO:0000256" key="4">
    <source>
        <dbReference type="ARBA" id="ARBA00022679"/>
    </source>
</evidence>
<evidence type="ECO:0000256" key="2">
    <source>
        <dbReference type="ARBA" id="ARBA00012438"/>
    </source>
</evidence>
<dbReference type="InterPro" id="IPR005467">
    <property type="entry name" value="His_kinase_dom"/>
</dbReference>
<evidence type="ECO:0000256" key="1">
    <source>
        <dbReference type="ARBA" id="ARBA00000085"/>
    </source>
</evidence>
<feature type="repeat" description="TPR" evidence="8">
    <location>
        <begin position="254"/>
        <end position="287"/>
    </location>
</feature>
<keyword evidence="13" id="KW-1185">Reference proteome</keyword>
<evidence type="ECO:0000256" key="3">
    <source>
        <dbReference type="ARBA" id="ARBA00022553"/>
    </source>
</evidence>
<comment type="catalytic activity">
    <reaction evidence="1">
        <text>ATP + protein L-histidine = ADP + protein N-phospho-L-histidine.</text>
        <dbReference type="EC" id="2.7.13.3"/>
    </reaction>
</comment>
<keyword evidence="3" id="KW-0597">Phosphoprotein</keyword>
<dbReference type="Gene3D" id="3.30.450.20">
    <property type="entry name" value="PAS domain"/>
    <property type="match status" value="1"/>
</dbReference>
<sequence>MVKILTPIVALLFLAFSSYADYLGPFTPKDTAPILAKLKSSRADTSRVILYVQLSDQYYYREGRNAKELDSARLYSKAAEKLAATLHFNKGLALAYFQQAAILKLFDLPENAKQANQKAISIFIKQKNYAMLGESYYRQGGFYSLSDSEIEGRINYFKKSLDAFRSGRFTLKAGDVLMAIGELYMIHGDDQSALTYLKQSLHTYQSIGYRKLMAVYDLLGIVYKILGMPDEGIKYGIMCLRTARSLNDTSLPIATYYNRVGLLQFSLGEYKNASKNFVEGLEIAKKFKDTTTVHIIAANQASSLVRLQKYQDALRFLDSISIGFPLKELRQRYWINRAYVQLYCEIKQYNKATKYANELLKIVENSVEQSAVKERIYLTLIQYYLAKADYESAKKLVKIHKILAINSNSKELTYMNDFWQSTLDSANHNYLSALAHYQKYSALKDSVFNENKTKLISKLEVVYETEIKEEKISQLKKESALQQKMLHQASLINIIMFVGIALLLVITGLLIYGYKLVKKNNKDISLRQEEINKKNALLERLLTEKEWLMKEIHHRVKNNLHMIVGLLESQSEFLKGDEAKMALSESEHRIHSMSLIHQKLYQSDNLSSIDISPYIHELVEYLRDSFQTNSQVTFNLDIQQLEMNISHSIPLGLILNEAIINSLKYAFPDGRPGNIDVVFKQKSTQNFLLIISDNGIGMAQDFEQHNISSFGLTLIKGLSEELGGNLVIENKGGTTIQVDFKYITEEKDTAQHASLSSTLY</sequence>
<dbReference type="PROSITE" id="PS50109">
    <property type="entry name" value="HIS_KIN"/>
    <property type="match status" value="1"/>
</dbReference>
<proteinExistence type="predicted"/>
<dbReference type="Pfam" id="PF07568">
    <property type="entry name" value="HisKA_2"/>
    <property type="match status" value="1"/>
</dbReference>
<dbReference type="InterPro" id="IPR003594">
    <property type="entry name" value="HATPase_dom"/>
</dbReference>
<evidence type="ECO:0000256" key="8">
    <source>
        <dbReference type="PROSITE-ProRule" id="PRU00339"/>
    </source>
</evidence>
<evidence type="ECO:0000256" key="7">
    <source>
        <dbReference type="ARBA" id="ARBA00022840"/>
    </source>
</evidence>
<dbReference type="SMART" id="SM00028">
    <property type="entry name" value="TPR"/>
    <property type="match status" value="4"/>
</dbReference>
<evidence type="ECO:0000313" key="12">
    <source>
        <dbReference type="EMBL" id="SDH47178.1"/>
    </source>
</evidence>
<dbReference type="AlphaFoldDB" id="A0A1G8CNU7"/>
<dbReference type="Gene3D" id="1.25.40.10">
    <property type="entry name" value="Tetratricopeptide repeat domain"/>
    <property type="match status" value="2"/>
</dbReference>
<dbReference type="EC" id="2.7.13.3" evidence="2"/>
<dbReference type="RefSeq" id="WP_090157840.1">
    <property type="nucleotide sequence ID" value="NZ_FNAN01000039.1"/>
</dbReference>
<dbReference type="PROSITE" id="PS50005">
    <property type="entry name" value="TPR"/>
    <property type="match status" value="1"/>
</dbReference>
<evidence type="ECO:0000256" key="10">
    <source>
        <dbReference type="SAM" id="SignalP"/>
    </source>
</evidence>
<organism evidence="12 13">
    <name type="scientific">Dyadobacter soli</name>
    <dbReference type="NCBI Taxonomy" id="659014"/>
    <lineage>
        <taxon>Bacteria</taxon>
        <taxon>Pseudomonadati</taxon>
        <taxon>Bacteroidota</taxon>
        <taxon>Cytophagia</taxon>
        <taxon>Cytophagales</taxon>
        <taxon>Spirosomataceae</taxon>
        <taxon>Dyadobacter</taxon>
    </lineage>
</organism>
<feature type="domain" description="Histidine kinase" evidence="11">
    <location>
        <begin position="551"/>
        <end position="744"/>
    </location>
</feature>
<dbReference type="InterPro" id="IPR011495">
    <property type="entry name" value="Sig_transdc_His_kin_sub2_dim/P"/>
</dbReference>
<reference evidence="13" key="1">
    <citation type="submission" date="2016-10" db="EMBL/GenBank/DDBJ databases">
        <authorList>
            <person name="Varghese N."/>
            <person name="Submissions S."/>
        </authorList>
    </citation>
    <scope>NUCLEOTIDE SEQUENCE [LARGE SCALE GENOMIC DNA]</scope>
    <source>
        <strain evidence="13">DSM 25329</strain>
    </source>
</reference>
<dbReference type="InterPro" id="IPR036890">
    <property type="entry name" value="HATPase_C_sf"/>
</dbReference>
<dbReference type="SUPFAM" id="SSF48452">
    <property type="entry name" value="TPR-like"/>
    <property type="match status" value="2"/>
</dbReference>
<keyword evidence="7" id="KW-0067">ATP-binding</keyword>
<evidence type="ECO:0000259" key="11">
    <source>
        <dbReference type="PROSITE" id="PS50109"/>
    </source>
</evidence>
<dbReference type="Proteomes" id="UP000198748">
    <property type="component" value="Unassembled WGS sequence"/>
</dbReference>
<dbReference type="GO" id="GO:0005524">
    <property type="term" value="F:ATP binding"/>
    <property type="evidence" value="ECO:0007669"/>
    <property type="project" value="UniProtKB-KW"/>
</dbReference>
<dbReference type="EMBL" id="FNAN01000039">
    <property type="protein sequence ID" value="SDH47178.1"/>
    <property type="molecule type" value="Genomic_DNA"/>
</dbReference>
<keyword evidence="9" id="KW-0812">Transmembrane</keyword>
<feature type="chain" id="PRO_5011781417" description="histidine kinase" evidence="10">
    <location>
        <begin position="21"/>
        <end position="760"/>
    </location>
</feature>
<evidence type="ECO:0000256" key="6">
    <source>
        <dbReference type="ARBA" id="ARBA00022777"/>
    </source>
</evidence>
<keyword evidence="10" id="KW-0732">Signal</keyword>
<keyword evidence="4" id="KW-0808">Transferase</keyword>
<keyword evidence="8" id="KW-0802">TPR repeat</keyword>
<keyword evidence="9" id="KW-0472">Membrane</keyword>
<evidence type="ECO:0000256" key="5">
    <source>
        <dbReference type="ARBA" id="ARBA00022741"/>
    </source>
</evidence>
<dbReference type="GO" id="GO:0004673">
    <property type="term" value="F:protein histidine kinase activity"/>
    <property type="evidence" value="ECO:0007669"/>
    <property type="project" value="UniProtKB-EC"/>
</dbReference>
<name>A0A1G8CNU7_9BACT</name>
<dbReference type="Pfam" id="PF02518">
    <property type="entry name" value="HATPase_c"/>
    <property type="match status" value="1"/>
</dbReference>
<keyword evidence="6 12" id="KW-0418">Kinase</keyword>
<accession>A0A1G8CNU7</accession>